<evidence type="ECO:0008006" key="4">
    <source>
        <dbReference type="Google" id="ProtNLM"/>
    </source>
</evidence>
<keyword evidence="3" id="KW-1185">Reference proteome</keyword>
<feature type="chain" id="PRO_5012612609" description="Por secretion system C-terminal sorting domain-containing protein" evidence="1">
    <location>
        <begin position="22"/>
        <end position="104"/>
    </location>
</feature>
<dbReference type="Proteomes" id="UP000184212">
    <property type="component" value="Unassembled WGS sequence"/>
</dbReference>
<gene>
    <name evidence="2" type="ORF">SAMN04488109_2587</name>
</gene>
<keyword evidence="1" id="KW-0732">Signal</keyword>
<sequence length="104" mass="11718">MKLLHRILVVAFVFTAATAFASGKHADETITVGSTKHRTFFVFKAQKKFVGATVEIYASNGNLLTTQNLERRKMIIDFGSATTDTYTIRITKGGARREYQYIKH</sequence>
<dbReference type="RefSeq" id="WP_143164883.1">
    <property type="nucleotide sequence ID" value="NZ_FQWQ01000001.1"/>
</dbReference>
<feature type="signal peptide" evidence="1">
    <location>
        <begin position="1"/>
        <end position="21"/>
    </location>
</feature>
<protein>
    <recommendedName>
        <fullName evidence="4">Por secretion system C-terminal sorting domain-containing protein</fullName>
    </recommendedName>
</protein>
<evidence type="ECO:0000313" key="2">
    <source>
        <dbReference type="EMBL" id="SHG94685.1"/>
    </source>
</evidence>
<organism evidence="2 3">
    <name type="scientific">Chryseolinea serpens</name>
    <dbReference type="NCBI Taxonomy" id="947013"/>
    <lineage>
        <taxon>Bacteria</taxon>
        <taxon>Pseudomonadati</taxon>
        <taxon>Bacteroidota</taxon>
        <taxon>Cytophagia</taxon>
        <taxon>Cytophagales</taxon>
        <taxon>Fulvivirgaceae</taxon>
        <taxon>Chryseolinea</taxon>
    </lineage>
</organism>
<dbReference type="OrthoDB" id="982979at2"/>
<accession>A0A1M5NZ01</accession>
<reference evidence="2 3" key="1">
    <citation type="submission" date="2016-11" db="EMBL/GenBank/DDBJ databases">
        <authorList>
            <person name="Jaros S."/>
            <person name="Januszkiewicz K."/>
            <person name="Wedrychowicz H."/>
        </authorList>
    </citation>
    <scope>NUCLEOTIDE SEQUENCE [LARGE SCALE GENOMIC DNA]</scope>
    <source>
        <strain evidence="2 3">DSM 24574</strain>
    </source>
</reference>
<name>A0A1M5NZ01_9BACT</name>
<proteinExistence type="predicted"/>
<evidence type="ECO:0000256" key="1">
    <source>
        <dbReference type="SAM" id="SignalP"/>
    </source>
</evidence>
<evidence type="ECO:0000313" key="3">
    <source>
        <dbReference type="Proteomes" id="UP000184212"/>
    </source>
</evidence>
<dbReference type="AlphaFoldDB" id="A0A1M5NZ01"/>
<dbReference type="EMBL" id="FQWQ01000001">
    <property type="protein sequence ID" value="SHG94685.1"/>
    <property type="molecule type" value="Genomic_DNA"/>
</dbReference>